<reference evidence="2" key="1">
    <citation type="submission" date="2022-06" db="EMBL/GenBank/DDBJ databases">
        <authorList>
            <consortium name="SYNGENTA / RWTH Aachen University"/>
        </authorList>
    </citation>
    <scope>NUCLEOTIDE SEQUENCE</scope>
</reference>
<sequence length="209" mass="24344">MPVEHSPIGTWSNSWARRELTAEKKSIEEYKTQFEPLLKFMKKELEEFCWQFCDFGPTDNIATGGFDELAKVEAGNIKPAPPIEERPLEGSSGGENHMREAKDPRQRAVDIDCFEEIEKSLERIENKERFKEEKGCQPRLRPSEMINRMIHLKDQRYTGQRVNDPLDLANWICRKTNVKSLEDLELLKDLVSRVKAGQDHMEKPTRLNN</sequence>
<evidence type="ECO:0000256" key="1">
    <source>
        <dbReference type="SAM" id="MobiDB-lite"/>
    </source>
</evidence>
<evidence type="ECO:0000313" key="3">
    <source>
        <dbReference type="Proteomes" id="UP001153365"/>
    </source>
</evidence>
<dbReference type="EMBL" id="CALTRL010000686">
    <property type="protein sequence ID" value="CAH7669278.1"/>
    <property type="molecule type" value="Genomic_DNA"/>
</dbReference>
<name>A0AAV0AN19_PHAPC</name>
<proteinExistence type="predicted"/>
<comment type="caution">
    <text evidence="2">The sequence shown here is derived from an EMBL/GenBank/DDBJ whole genome shotgun (WGS) entry which is preliminary data.</text>
</comment>
<dbReference type="Proteomes" id="UP001153365">
    <property type="component" value="Unassembled WGS sequence"/>
</dbReference>
<accession>A0AAV0AN19</accession>
<gene>
    <name evidence="2" type="ORF">PPACK8108_LOCUS3871</name>
</gene>
<dbReference type="AlphaFoldDB" id="A0AAV0AN19"/>
<evidence type="ECO:0000313" key="2">
    <source>
        <dbReference type="EMBL" id="CAH7669278.1"/>
    </source>
</evidence>
<evidence type="ECO:0008006" key="4">
    <source>
        <dbReference type="Google" id="ProtNLM"/>
    </source>
</evidence>
<feature type="region of interest" description="Disordered" evidence="1">
    <location>
        <begin position="78"/>
        <end position="105"/>
    </location>
</feature>
<organism evidence="2 3">
    <name type="scientific">Phakopsora pachyrhizi</name>
    <name type="common">Asian soybean rust disease fungus</name>
    <dbReference type="NCBI Taxonomy" id="170000"/>
    <lineage>
        <taxon>Eukaryota</taxon>
        <taxon>Fungi</taxon>
        <taxon>Dikarya</taxon>
        <taxon>Basidiomycota</taxon>
        <taxon>Pucciniomycotina</taxon>
        <taxon>Pucciniomycetes</taxon>
        <taxon>Pucciniales</taxon>
        <taxon>Phakopsoraceae</taxon>
        <taxon>Phakopsora</taxon>
    </lineage>
</organism>
<feature type="compositionally biased region" description="Basic and acidic residues" evidence="1">
    <location>
        <begin position="96"/>
        <end position="105"/>
    </location>
</feature>
<keyword evidence="3" id="KW-1185">Reference proteome</keyword>
<protein>
    <recommendedName>
        <fullName evidence="4">Retrotransposon gag domain-containing protein</fullName>
    </recommendedName>
</protein>